<gene>
    <name evidence="11" type="ORF">FLP08_13740</name>
</gene>
<feature type="binding site" evidence="9">
    <location>
        <position position="147"/>
    </location>
    <ligand>
        <name>Zn(2+)</name>
        <dbReference type="ChEBI" id="CHEBI:29105"/>
        <note>catalytic</note>
    </ligand>
</feature>
<reference evidence="11 12" key="1">
    <citation type="submission" date="2019-07" db="EMBL/GenBank/DDBJ databases">
        <title>Gramella aestuarii sp. nov., isolated from a tidal flat, and emended description of Gramella echinicola.</title>
        <authorList>
            <person name="Liu L."/>
        </authorList>
    </citation>
    <scope>NUCLEOTIDE SEQUENCE [LARGE SCALE GENOMIC DNA]</scope>
    <source>
        <strain evidence="11 12">BS12</strain>
    </source>
</reference>
<evidence type="ECO:0000256" key="7">
    <source>
        <dbReference type="ARBA" id="ARBA00023049"/>
    </source>
</evidence>
<dbReference type="EC" id="3.4.13.22" evidence="9 10"/>
<feature type="binding site" evidence="9">
    <location>
        <position position="140"/>
    </location>
    <ligand>
        <name>Zn(2+)</name>
        <dbReference type="ChEBI" id="CHEBI:29105"/>
        <note>catalytic</note>
    </ligand>
</feature>
<feature type="binding site" evidence="9">
    <location>
        <position position="208"/>
    </location>
    <ligand>
        <name>Zn(2+)</name>
        <dbReference type="ChEBI" id="CHEBI:29105"/>
        <note>catalytic</note>
    </ligand>
</feature>
<keyword evidence="8 10" id="KW-0961">Cell wall biogenesis/degradation</keyword>
<dbReference type="AlphaFoldDB" id="A0A7K1LSP7"/>
<name>A0A7K1LSP7_9FLAO</name>
<feature type="active site" description="Proton donor/acceptor" evidence="9">
    <location>
        <position position="205"/>
    </location>
</feature>
<dbReference type="InterPro" id="IPR000755">
    <property type="entry name" value="A_A_dipeptidase"/>
</dbReference>
<comment type="catalytic activity">
    <reaction evidence="1 9 10">
        <text>D-alanyl-D-alanine + H2O = 2 D-alanine</text>
        <dbReference type="Rhea" id="RHEA:20661"/>
        <dbReference type="ChEBI" id="CHEBI:15377"/>
        <dbReference type="ChEBI" id="CHEBI:57416"/>
        <dbReference type="ChEBI" id="CHEBI:57822"/>
        <dbReference type="EC" id="3.4.13.22"/>
    </reaction>
</comment>
<dbReference type="GO" id="GO:0160237">
    <property type="term" value="F:D-Ala-D-Ala dipeptidase activity"/>
    <property type="evidence" value="ECO:0007669"/>
    <property type="project" value="UniProtKB-EC"/>
</dbReference>
<dbReference type="SUPFAM" id="SSF55166">
    <property type="entry name" value="Hedgehog/DD-peptidase"/>
    <property type="match status" value="1"/>
</dbReference>
<comment type="similarity">
    <text evidence="9 10">Belongs to the peptidase M15D family.</text>
</comment>
<dbReference type="InterPro" id="IPR009045">
    <property type="entry name" value="Zn_M74/Hedgehog-like"/>
</dbReference>
<proteinExistence type="inferred from homology"/>
<sequence>MLKNRIYLSFIFLIFCLRSLFSQELPEGFVYVDEVIPGIVQEIRYAGDYNFIGKPITGYETPRAILSKPAAEALRKVQQELIMKDYMLKVYDAYRPQRAVDHFVEWARDREDTIMKQEFYPNVAKKNLFEFGYIASKSGHSRGSTVDLSMIHVANCENVDMGGSYDFFGEISHHNTQQISPEQKKNRELLRLTMRKYGFRSYSEEWWHYTYDAEPFPDKYFDFPVK</sequence>
<dbReference type="PIRSF" id="PIRSF026671">
    <property type="entry name" value="AA_dipeptidase"/>
    <property type="match status" value="1"/>
</dbReference>
<dbReference type="Proteomes" id="UP000460416">
    <property type="component" value="Unassembled WGS sequence"/>
</dbReference>
<dbReference type="CDD" id="cd14817">
    <property type="entry name" value="D-Ala-D-Ala_dipeptidase_VanX"/>
    <property type="match status" value="1"/>
</dbReference>
<evidence type="ECO:0000313" key="12">
    <source>
        <dbReference type="Proteomes" id="UP000460416"/>
    </source>
</evidence>
<keyword evidence="7 9" id="KW-0482">Metalloprotease</keyword>
<dbReference type="RefSeq" id="WP_156277519.1">
    <property type="nucleotide sequence ID" value="NZ_BAABGI010000004.1"/>
</dbReference>
<evidence type="ECO:0000256" key="10">
    <source>
        <dbReference type="PIRNR" id="PIRNR026671"/>
    </source>
</evidence>
<dbReference type="PANTHER" id="PTHR43126:SF1">
    <property type="entry name" value="D-ALANYL-D-ALANINE DIPEPTIDASE"/>
    <property type="match status" value="1"/>
</dbReference>
<keyword evidence="12" id="KW-1185">Reference proteome</keyword>
<dbReference type="HAMAP" id="MF_01924">
    <property type="entry name" value="A_A_dipeptidase"/>
    <property type="match status" value="1"/>
</dbReference>
<comment type="caution">
    <text evidence="11">The sequence shown here is derived from an EMBL/GenBank/DDBJ whole genome shotgun (WGS) entry which is preliminary data.</text>
</comment>
<dbReference type="GO" id="GO:0006508">
    <property type="term" value="P:proteolysis"/>
    <property type="evidence" value="ECO:0007669"/>
    <property type="project" value="UniProtKB-KW"/>
</dbReference>
<protein>
    <recommendedName>
        <fullName evidence="9 10">D-alanyl-D-alanine dipeptidase</fullName>
        <shortName evidence="9 10">D-Ala-D-Ala dipeptidase</shortName>
        <ecNumber evidence="9 10">3.4.13.22</ecNumber>
    </recommendedName>
</protein>
<keyword evidence="3 9" id="KW-0479">Metal-binding</keyword>
<comment type="function">
    <text evidence="9 10">Catalyzes hydrolysis of the D-alanyl-D-alanine dipeptide.</text>
</comment>
<accession>A0A7K1LSP7</accession>
<evidence type="ECO:0000256" key="8">
    <source>
        <dbReference type="ARBA" id="ARBA00023316"/>
    </source>
</evidence>
<keyword evidence="6 9" id="KW-0224">Dipeptidase</keyword>
<dbReference type="Pfam" id="PF01427">
    <property type="entry name" value="Peptidase_M15"/>
    <property type="match status" value="1"/>
</dbReference>
<dbReference type="OrthoDB" id="9801430at2"/>
<keyword evidence="5 9" id="KW-0862">Zinc</keyword>
<organism evidence="11 12">
    <name type="scientific">Christiangramia aestuarii</name>
    <dbReference type="NCBI Taxonomy" id="1028746"/>
    <lineage>
        <taxon>Bacteria</taxon>
        <taxon>Pseudomonadati</taxon>
        <taxon>Bacteroidota</taxon>
        <taxon>Flavobacteriia</taxon>
        <taxon>Flavobacteriales</taxon>
        <taxon>Flavobacteriaceae</taxon>
        <taxon>Christiangramia</taxon>
    </lineage>
</organism>
<feature type="site" description="Transition state stabilizer" evidence="9">
    <location>
        <position position="95"/>
    </location>
</feature>
<evidence type="ECO:0000313" key="11">
    <source>
        <dbReference type="EMBL" id="MUP43641.1"/>
    </source>
</evidence>
<keyword evidence="4 9" id="KW-0378">Hydrolase</keyword>
<dbReference type="PANTHER" id="PTHR43126">
    <property type="entry name" value="D-ALANYL-D-ALANINE DIPEPTIDASE"/>
    <property type="match status" value="1"/>
</dbReference>
<dbReference type="GO" id="GO:0071555">
    <property type="term" value="P:cell wall organization"/>
    <property type="evidence" value="ECO:0007669"/>
    <property type="project" value="UniProtKB-KW"/>
</dbReference>
<evidence type="ECO:0000256" key="1">
    <source>
        <dbReference type="ARBA" id="ARBA00001362"/>
    </source>
</evidence>
<comment type="cofactor">
    <cofactor evidence="9">
        <name>Zn(2+)</name>
        <dbReference type="ChEBI" id="CHEBI:29105"/>
    </cofactor>
    <text evidence="9">Binds 1 zinc ion per subunit.</text>
</comment>
<evidence type="ECO:0000256" key="5">
    <source>
        <dbReference type="ARBA" id="ARBA00022833"/>
    </source>
</evidence>
<dbReference type="EMBL" id="VJVW01000005">
    <property type="protein sequence ID" value="MUP43641.1"/>
    <property type="molecule type" value="Genomic_DNA"/>
</dbReference>
<evidence type="ECO:0000256" key="6">
    <source>
        <dbReference type="ARBA" id="ARBA00022997"/>
    </source>
</evidence>
<evidence type="ECO:0000256" key="4">
    <source>
        <dbReference type="ARBA" id="ARBA00022801"/>
    </source>
</evidence>
<keyword evidence="2 9" id="KW-0645">Protease</keyword>
<dbReference type="GO" id="GO:0008237">
    <property type="term" value="F:metallopeptidase activity"/>
    <property type="evidence" value="ECO:0007669"/>
    <property type="project" value="UniProtKB-KW"/>
</dbReference>
<evidence type="ECO:0000256" key="2">
    <source>
        <dbReference type="ARBA" id="ARBA00022670"/>
    </source>
</evidence>
<dbReference type="Gene3D" id="3.30.1380.10">
    <property type="match status" value="1"/>
</dbReference>
<evidence type="ECO:0000256" key="3">
    <source>
        <dbReference type="ARBA" id="ARBA00022723"/>
    </source>
</evidence>
<dbReference type="GO" id="GO:0008270">
    <property type="term" value="F:zinc ion binding"/>
    <property type="evidence" value="ECO:0007669"/>
    <property type="project" value="UniProtKB-UniRule"/>
</dbReference>
<evidence type="ECO:0000256" key="9">
    <source>
        <dbReference type="HAMAP-Rule" id="MF_01924"/>
    </source>
</evidence>